<feature type="region of interest" description="Disordered" evidence="1">
    <location>
        <begin position="1"/>
        <end position="71"/>
    </location>
</feature>
<sequence>RQDAPPSLATRGGDAEPPGRTLPPGGASKASAGGARVGATSTSAPSSKRVSSLATDEPTVLSELSRDAEGP</sequence>
<organism evidence="2">
    <name type="scientific">Tetraselmis sp. GSL018</name>
    <dbReference type="NCBI Taxonomy" id="582737"/>
    <lineage>
        <taxon>Eukaryota</taxon>
        <taxon>Viridiplantae</taxon>
        <taxon>Chlorophyta</taxon>
        <taxon>core chlorophytes</taxon>
        <taxon>Chlorodendrophyceae</taxon>
        <taxon>Chlorodendrales</taxon>
        <taxon>Chlorodendraceae</taxon>
        <taxon>Tetraselmis</taxon>
    </lineage>
</organism>
<feature type="compositionally biased region" description="Polar residues" evidence="1">
    <location>
        <begin position="40"/>
        <end position="54"/>
    </location>
</feature>
<reference evidence="2" key="1">
    <citation type="submission" date="2014-05" db="EMBL/GenBank/DDBJ databases">
        <title>The transcriptome of the halophilic microalga Tetraselmis sp. GSL018 isolated from the Great Salt Lake, Utah.</title>
        <authorList>
            <person name="Jinkerson R.E."/>
            <person name="D'Adamo S."/>
            <person name="Posewitz M.C."/>
        </authorList>
    </citation>
    <scope>NUCLEOTIDE SEQUENCE</scope>
    <source>
        <strain evidence="2">GSL018</strain>
    </source>
</reference>
<evidence type="ECO:0000256" key="1">
    <source>
        <dbReference type="SAM" id="MobiDB-lite"/>
    </source>
</evidence>
<dbReference type="EMBL" id="GBEZ01023778">
    <property type="protein sequence ID" value="JAC63137.1"/>
    <property type="molecule type" value="Transcribed_RNA"/>
</dbReference>
<evidence type="ECO:0000313" key="2">
    <source>
        <dbReference type="EMBL" id="JAC63137.1"/>
    </source>
</evidence>
<proteinExistence type="predicted"/>
<feature type="non-terminal residue" evidence="2">
    <location>
        <position position="1"/>
    </location>
</feature>
<feature type="non-terminal residue" evidence="2">
    <location>
        <position position="71"/>
    </location>
</feature>
<gene>
    <name evidence="2" type="ORF">TSPGSL018_21381</name>
</gene>
<name>A0A061QR83_9CHLO</name>
<feature type="compositionally biased region" description="Low complexity" evidence="1">
    <location>
        <begin position="25"/>
        <end position="39"/>
    </location>
</feature>
<protein>
    <submittedName>
        <fullName evidence="2">Uncharacterized protein</fullName>
    </submittedName>
</protein>
<accession>A0A061QR83</accession>
<dbReference type="AlphaFoldDB" id="A0A061QR83"/>